<feature type="compositionally biased region" description="Polar residues" evidence="1">
    <location>
        <begin position="39"/>
        <end position="53"/>
    </location>
</feature>
<organism evidence="2 3">
    <name type="scientific">Paxillus rubicundulus Ve08.2h10</name>
    <dbReference type="NCBI Taxonomy" id="930991"/>
    <lineage>
        <taxon>Eukaryota</taxon>
        <taxon>Fungi</taxon>
        <taxon>Dikarya</taxon>
        <taxon>Basidiomycota</taxon>
        <taxon>Agaricomycotina</taxon>
        <taxon>Agaricomycetes</taxon>
        <taxon>Agaricomycetidae</taxon>
        <taxon>Boletales</taxon>
        <taxon>Paxilineae</taxon>
        <taxon>Paxillaceae</taxon>
        <taxon>Paxillus</taxon>
    </lineage>
</organism>
<reference evidence="2 3" key="1">
    <citation type="submission" date="2014-04" db="EMBL/GenBank/DDBJ databases">
        <authorList>
            <consortium name="DOE Joint Genome Institute"/>
            <person name="Kuo A."/>
            <person name="Kohler A."/>
            <person name="Jargeat P."/>
            <person name="Nagy L.G."/>
            <person name="Floudas D."/>
            <person name="Copeland A."/>
            <person name="Barry K.W."/>
            <person name="Cichocki N."/>
            <person name="Veneault-Fourrey C."/>
            <person name="LaButti K."/>
            <person name="Lindquist E.A."/>
            <person name="Lipzen A."/>
            <person name="Lundell T."/>
            <person name="Morin E."/>
            <person name="Murat C."/>
            <person name="Sun H."/>
            <person name="Tunlid A."/>
            <person name="Henrissat B."/>
            <person name="Grigoriev I.V."/>
            <person name="Hibbett D.S."/>
            <person name="Martin F."/>
            <person name="Nordberg H.P."/>
            <person name="Cantor M.N."/>
            <person name="Hua S.X."/>
        </authorList>
    </citation>
    <scope>NUCLEOTIDE SEQUENCE [LARGE SCALE GENOMIC DNA]</scope>
    <source>
        <strain evidence="2 3">Ve08.2h10</strain>
    </source>
</reference>
<protein>
    <submittedName>
        <fullName evidence="2">Uncharacterized protein</fullName>
    </submittedName>
</protein>
<feature type="compositionally biased region" description="Polar residues" evidence="1">
    <location>
        <begin position="96"/>
        <end position="110"/>
    </location>
</feature>
<proteinExistence type="predicted"/>
<name>A0A0D0BWD0_9AGAM</name>
<accession>A0A0D0BWD0</accession>
<dbReference type="Proteomes" id="UP000054538">
    <property type="component" value="Unassembled WGS sequence"/>
</dbReference>
<dbReference type="HOGENOM" id="CLU_2027465_0_0_1"/>
<keyword evidence="3" id="KW-1185">Reference proteome</keyword>
<gene>
    <name evidence="2" type="ORF">PAXRUDRAFT_29061</name>
</gene>
<dbReference type="AlphaFoldDB" id="A0A0D0BWD0"/>
<evidence type="ECO:0000313" key="2">
    <source>
        <dbReference type="EMBL" id="KIK75632.1"/>
    </source>
</evidence>
<dbReference type="OrthoDB" id="10489493at2759"/>
<feature type="compositionally biased region" description="Basic and acidic residues" evidence="1">
    <location>
        <begin position="112"/>
        <end position="122"/>
    </location>
</feature>
<dbReference type="EMBL" id="KN827967">
    <property type="protein sequence ID" value="KIK75632.1"/>
    <property type="molecule type" value="Genomic_DNA"/>
</dbReference>
<evidence type="ECO:0000256" key="1">
    <source>
        <dbReference type="SAM" id="MobiDB-lite"/>
    </source>
</evidence>
<feature type="region of interest" description="Disordered" evidence="1">
    <location>
        <begin position="1"/>
        <end position="122"/>
    </location>
</feature>
<sequence length="122" mass="12987">MTQNARKRSAHDTSLMVNSHLDSDHADNEDRPMGYAMRNQGNMGVSHVSSHAASGNGGMPHLCSHAASDNSSMLHLHSHEGPDNSGVLHPQAHAGSDNSHMSSHTASVQEVPNDKYDSPENG</sequence>
<reference evidence="3" key="2">
    <citation type="submission" date="2015-01" db="EMBL/GenBank/DDBJ databases">
        <title>Evolutionary Origins and Diversification of the Mycorrhizal Mutualists.</title>
        <authorList>
            <consortium name="DOE Joint Genome Institute"/>
            <consortium name="Mycorrhizal Genomics Consortium"/>
            <person name="Kohler A."/>
            <person name="Kuo A."/>
            <person name="Nagy L.G."/>
            <person name="Floudas D."/>
            <person name="Copeland A."/>
            <person name="Barry K.W."/>
            <person name="Cichocki N."/>
            <person name="Veneault-Fourrey C."/>
            <person name="LaButti K."/>
            <person name="Lindquist E.A."/>
            <person name="Lipzen A."/>
            <person name="Lundell T."/>
            <person name="Morin E."/>
            <person name="Murat C."/>
            <person name="Riley R."/>
            <person name="Ohm R."/>
            <person name="Sun H."/>
            <person name="Tunlid A."/>
            <person name="Henrissat B."/>
            <person name="Grigoriev I.V."/>
            <person name="Hibbett D.S."/>
            <person name="Martin F."/>
        </authorList>
    </citation>
    <scope>NUCLEOTIDE SEQUENCE [LARGE SCALE GENOMIC DNA]</scope>
    <source>
        <strain evidence="3">Ve08.2h10</strain>
    </source>
</reference>
<evidence type="ECO:0000313" key="3">
    <source>
        <dbReference type="Proteomes" id="UP000054538"/>
    </source>
</evidence>
<dbReference type="InParanoid" id="A0A0D0BWD0"/>
<feature type="compositionally biased region" description="Basic and acidic residues" evidence="1">
    <location>
        <begin position="21"/>
        <end position="32"/>
    </location>
</feature>